<name>A0A1W0A1H5_9STRA</name>
<dbReference type="EMBL" id="JNBS01000675">
    <property type="protein sequence ID" value="OQS04133.1"/>
    <property type="molecule type" value="Genomic_DNA"/>
</dbReference>
<comment type="caution">
    <text evidence="5">The sequence shown here is derived from an EMBL/GenBank/DDBJ whole genome shotgun (WGS) entry which is preliminary data.</text>
</comment>
<evidence type="ECO:0000256" key="2">
    <source>
        <dbReference type="ARBA" id="ARBA00022723"/>
    </source>
</evidence>
<dbReference type="AlphaFoldDB" id="A0A1W0A1H5"/>
<evidence type="ECO:0000256" key="3">
    <source>
        <dbReference type="ARBA" id="ARBA00022801"/>
    </source>
</evidence>
<dbReference type="Pfam" id="PF05761">
    <property type="entry name" value="5_nucleotid"/>
    <property type="match status" value="1"/>
</dbReference>
<dbReference type="PANTHER" id="PTHR12103:SF12">
    <property type="entry name" value="FI20020P1"/>
    <property type="match status" value="1"/>
</dbReference>
<sequence>MLRKITGLVLHRRCCSAIALDGVSPKIRLLERKKSFQPDQLHNVSPRHIFANNQLRMEQIDVAGFDYDYILCHYIVELQRLIYDMAKTTLIEHNRYPEGLSQLKSRHLQYEILKKLYYVKSALIKSCLTWAYFVVVNILPRMKFFNFTMGSAIYRDRSMKPLNDLFSASHACLFADPQAVHEVKDQEHQGYLDLDLAIGDVHSSGRLHKAVVQDLPKYMEPNKSLRSLLQRYTDEGKKLFVLTNSSFRYIEAGLTYMVGDDWRKFFEITLVSAKKPDFYTRRYTFRF</sequence>
<evidence type="ECO:0000313" key="6">
    <source>
        <dbReference type="Proteomes" id="UP000243217"/>
    </source>
</evidence>
<keyword evidence="6" id="KW-1185">Reference proteome</keyword>
<keyword evidence="4" id="KW-0460">Magnesium</keyword>
<comment type="similarity">
    <text evidence="1">Belongs to the 5'(3')-deoxyribonucleotidase family.</text>
</comment>
<organism evidence="5 6">
    <name type="scientific">Thraustotheca clavata</name>
    <dbReference type="NCBI Taxonomy" id="74557"/>
    <lineage>
        <taxon>Eukaryota</taxon>
        <taxon>Sar</taxon>
        <taxon>Stramenopiles</taxon>
        <taxon>Oomycota</taxon>
        <taxon>Saprolegniomycetes</taxon>
        <taxon>Saprolegniales</taxon>
        <taxon>Achlyaceae</taxon>
        <taxon>Thraustotheca</taxon>
    </lineage>
</organism>
<dbReference type="PANTHER" id="PTHR12103">
    <property type="entry name" value="5'-NUCLEOTIDASE DOMAIN-CONTAINING"/>
    <property type="match status" value="1"/>
</dbReference>
<accession>A0A1W0A1H5</accession>
<dbReference type="Gene3D" id="3.40.50.1000">
    <property type="entry name" value="HAD superfamily/HAD-like"/>
    <property type="match status" value="1"/>
</dbReference>
<evidence type="ECO:0000256" key="1">
    <source>
        <dbReference type="ARBA" id="ARBA00009589"/>
    </source>
</evidence>
<dbReference type="InterPro" id="IPR008380">
    <property type="entry name" value="HAD-SF_hydro_IG_5-nucl"/>
</dbReference>
<dbReference type="InterPro" id="IPR023214">
    <property type="entry name" value="HAD_sf"/>
</dbReference>
<protein>
    <submittedName>
        <fullName evidence="5">5'-nucleotidase domain-containing protein</fullName>
    </submittedName>
</protein>
<keyword evidence="2" id="KW-0479">Metal-binding</keyword>
<evidence type="ECO:0000313" key="5">
    <source>
        <dbReference type="EMBL" id="OQS04133.1"/>
    </source>
</evidence>
<reference evidence="5 6" key="1">
    <citation type="journal article" date="2014" name="Genome Biol. Evol.">
        <title>The secreted proteins of Achlya hypogyna and Thraustotheca clavata identify the ancestral oomycete secretome and reveal gene acquisitions by horizontal gene transfer.</title>
        <authorList>
            <person name="Misner I."/>
            <person name="Blouin N."/>
            <person name="Leonard G."/>
            <person name="Richards T.A."/>
            <person name="Lane C.E."/>
        </authorList>
    </citation>
    <scope>NUCLEOTIDE SEQUENCE [LARGE SCALE GENOMIC DNA]</scope>
    <source>
        <strain evidence="5 6">ATCC 34112</strain>
    </source>
</reference>
<dbReference type="GO" id="GO:0046872">
    <property type="term" value="F:metal ion binding"/>
    <property type="evidence" value="ECO:0007669"/>
    <property type="project" value="UniProtKB-KW"/>
</dbReference>
<gene>
    <name evidence="5" type="ORF">THRCLA_03601</name>
</gene>
<dbReference type="Proteomes" id="UP000243217">
    <property type="component" value="Unassembled WGS sequence"/>
</dbReference>
<dbReference type="InterPro" id="IPR036412">
    <property type="entry name" value="HAD-like_sf"/>
</dbReference>
<dbReference type="GO" id="GO:0008253">
    <property type="term" value="F:5'-nucleotidase activity"/>
    <property type="evidence" value="ECO:0007669"/>
    <property type="project" value="TreeGrafter"/>
</dbReference>
<dbReference type="SUPFAM" id="SSF56784">
    <property type="entry name" value="HAD-like"/>
    <property type="match status" value="1"/>
</dbReference>
<evidence type="ECO:0000256" key="4">
    <source>
        <dbReference type="ARBA" id="ARBA00022842"/>
    </source>
</evidence>
<keyword evidence="3" id="KW-0378">Hydrolase</keyword>
<dbReference type="OrthoDB" id="409330at2759"/>
<proteinExistence type="inferred from homology"/>